<reference evidence="3" key="1">
    <citation type="submission" date="2025-05" db="UniProtKB">
        <authorList>
            <consortium name="RefSeq"/>
        </authorList>
    </citation>
    <scope>NUCLEOTIDE SEQUENCE [LARGE SCALE GENOMIC DNA]</scope>
</reference>
<dbReference type="KEGG" id="cmo:103500577"/>
<organism evidence="3 4">
    <name type="scientific">Cucumis melo</name>
    <name type="common">Muskmelon</name>
    <dbReference type="NCBI Taxonomy" id="3656"/>
    <lineage>
        <taxon>Eukaryota</taxon>
        <taxon>Viridiplantae</taxon>
        <taxon>Streptophyta</taxon>
        <taxon>Embryophyta</taxon>
        <taxon>Tracheophyta</taxon>
        <taxon>Spermatophyta</taxon>
        <taxon>Magnoliopsida</taxon>
        <taxon>eudicotyledons</taxon>
        <taxon>Gunneridae</taxon>
        <taxon>Pentapetalae</taxon>
        <taxon>rosids</taxon>
        <taxon>fabids</taxon>
        <taxon>Cucurbitales</taxon>
        <taxon>Cucurbitaceae</taxon>
        <taxon>Benincaseae</taxon>
        <taxon>Cucumis</taxon>
    </lineage>
</organism>
<evidence type="ECO:0000256" key="2">
    <source>
        <dbReference type="SAM" id="MobiDB-lite"/>
    </source>
</evidence>
<dbReference type="FunFam" id="1.20.1260.60:FF:000002">
    <property type="entry name" value="Vacuolar protein sorting-associated protein IST1"/>
    <property type="match status" value="1"/>
</dbReference>
<feature type="compositionally biased region" description="Polar residues" evidence="2">
    <location>
        <begin position="216"/>
        <end position="245"/>
    </location>
</feature>
<dbReference type="eggNOG" id="KOG2027">
    <property type="taxonomic scope" value="Eukaryota"/>
</dbReference>
<feature type="compositionally biased region" description="Basic and acidic residues" evidence="2">
    <location>
        <begin position="350"/>
        <end position="370"/>
    </location>
</feature>
<dbReference type="InterPro" id="IPR005061">
    <property type="entry name" value="Ist1"/>
</dbReference>
<dbReference type="GO" id="GO:0015031">
    <property type="term" value="P:protein transport"/>
    <property type="evidence" value="ECO:0007669"/>
    <property type="project" value="InterPro"/>
</dbReference>
<name>A0A1S3CGT5_CUCME</name>
<protein>
    <submittedName>
        <fullName evidence="4">Uncharacterized protein LOC103500577</fullName>
    </submittedName>
</protein>
<dbReference type="Proteomes" id="UP001652600">
    <property type="component" value="Chromosome 1"/>
</dbReference>
<feature type="compositionally biased region" description="Basic and acidic residues" evidence="2">
    <location>
        <begin position="280"/>
        <end position="294"/>
    </location>
</feature>
<keyword evidence="3" id="KW-1185">Reference proteome</keyword>
<accession>A0A1S3CGT5</accession>
<feature type="compositionally biased region" description="Basic and acidic residues" evidence="2">
    <location>
        <begin position="398"/>
        <end position="409"/>
    </location>
</feature>
<dbReference type="SMR" id="A0A1S3CGT5"/>
<dbReference type="InterPro" id="IPR042277">
    <property type="entry name" value="IST1-like"/>
</dbReference>
<gene>
    <name evidence="4" type="primary">LOC103500577</name>
</gene>
<dbReference type="RefSeq" id="XP_008462153.1">
    <property type="nucleotide sequence ID" value="XM_008463931.3"/>
</dbReference>
<dbReference type="Pfam" id="PF03398">
    <property type="entry name" value="Ist1"/>
    <property type="match status" value="1"/>
</dbReference>
<evidence type="ECO:0000313" key="4">
    <source>
        <dbReference type="RefSeq" id="XP_008462153.1"/>
    </source>
</evidence>
<proteinExistence type="inferred from homology"/>
<feature type="compositionally biased region" description="Polar residues" evidence="2">
    <location>
        <begin position="411"/>
        <end position="422"/>
    </location>
</feature>
<dbReference type="PANTHER" id="PTHR12161">
    <property type="entry name" value="IST1 FAMILY MEMBER"/>
    <property type="match status" value="1"/>
</dbReference>
<feature type="region of interest" description="Disordered" evidence="2">
    <location>
        <begin position="181"/>
        <end position="439"/>
    </location>
</feature>
<dbReference type="AlphaFoldDB" id="A0A1S3CGT5"/>
<evidence type="ECO:0000256" key="1">
    <source>
        <dbReference type="ARBA" id="ARBA00005536"/>
    </source>
</evidence>
<dbReference type="PANTHER" id="PTHR12161:SF60">
    <property type="entry name" value="REGULATOR OF VPS4 ACTIVITY IN THE MVB PATHWAY PROTEIN"/>
    <property type="match status" value="1"/>
</dbReference>
<dbReference type="OrthoDB" id="29853at2759"/>
<comment type="similarity">
    <text evidence="1">Belongs to the IST1 family.</text>
</comment>
<reference evidence="4" key="2">
    <citation type="submission" date="2025-08" db="UniProtKB">
        <authorList>
            <consortium name="RefSeq"/>
        </authorList>
    </citation>
    <scope>IDENTIFICATION</scope>
    <source>
        <tissue evidence="4">Stem</tissue>
    </source>
</reference>
<evidence type="ECO:0000313" key="3">
    <source>
        <dbReference type="Proteomes" id="UP001652600"/>
    </source>
</evidence>
<dbReference type="InParanoid" id="A0A1S3CGT5"/>
<dbReference type="GeneID" id="103500577"/>
<sequence length="455" mass="52193">MFDMFLKPKFYTKCKSCVKMTKTRLDTIRKKKNAVLKYLKNDIVELLKSRLDYNAFNRAEGFLVERNVLRCYELIDEFCGTISNQIPVLNKESECPDECKEAVATLIYAAARFADLPELRELRNLFTEKYGSSFGSFTNKEFIEKSRATTQTKEMKIQLLQEIAQETAIDWNSKALEQQLYTPPPQNELDGERSGATKRNKTKVVSVPVYERKANSPRNKNNSDNESIFDSRSEGNTTETSTGDSTDQDIHKGVSEDEVEDQKPFNHRFVQPPYLKTKPIKTEANEKEPRKVTIENDESNNPKSPTEEKPKPRSVRRRNVKPQPARDINIDDVGSSTIDVTTKISSSRNKGKETMIGEEKGARDDEERVLDGLLMQYSKKKTNQESKSRGKSNLKPQRQQEKDNIEHQRPTTRAVSLPTDQNESTKKHTRTNSFVHPKLPEYDQLAARIAALKEK</sequence>
<feature type="compositionally biased region" description="Polar residues" evidence="2">
    <location>
        <begin position="334"/>
        <end position="348"/>
    </location>
</feature>
<dbReference type="Gene3D" id="1.20.1260.60">
    <property type="entry name" value="Vacuolar protein sorting-associated protein Ist1"/>
    <property type="match status" value="1"/>
</dbReference>